<keyword evidence="5" id="KW-0722">Serine protease inhibitor</keyword>
<evidence type="ECO:0000256" key="3">
    <source>
        <dbReference type="ARBA" id="ARBA00022525"/>
    </source>
</evidence>
<comment type="similarity">
    <text evidence="2">Belongs to the protease inhibitor I16 (SSI) family.</text>
</comment>
<dbReference type="GO" id="GO:0004867">
    <property type="term" value="F:serine-type endopeptidase inhibitor activity"/>
    <property type="evidence" value="ECO:0007669"/>
    <property type="project" value="UniProtKB-KW"/>
</dbReference>
<evidence type="ECO:0000256" key="4">
    <source>
        <dbReference type="ARBA" id="ARBA00022690"/>
    </source>
</evidence>
<evidence type="ECO:0000259" key="8">
    <source>
        <dbReference type="Pfam" id="PF00720"/>
    </source>
</evidence>
<evidence type="ECO:0000313" key="9">
    <source>
        <dbReference type="EMBL" id="QES35416.1"/>
    </source>
</evidence>
<name>A0A5P2BY69_STRVZ</name>
<keyword evidence="3" id="KW-0964">Secreted</keyword>
<dbReference type="AlphaFoldDB" id="A0A5P2BY69"/>
<dbReference type="InterPro" id="IPR036819">
    <property type="entry name" value="Subtilisin_inhibitor-like_sf"/>
</dbReference>
<dbReference type="InterPro" id="IPR020054">
    <property type="entry name" value="Prot_inh_SSI_I16_CS"/>
</dbReference>
<sequence>MLRRIALTAAASVAALSALPATAHATADITASPSAPTDRLTITVADSGGAGDGTYELNCHPTGGTHPDAAKACERLQEVTVWGTDPFAPVPKDAMCTMQYGGPATAHVTGTWQGRPVDATYDRSNGCEISRWDGLVPVLPAASA</sequence>
<keyword evidence="6" id="KW-1015">Disulfide bond</keyword>
<evidence type="ECO:0000256" key="7">
    <source>
        <dbReference type="SAM" id="SignalP"/>
    </source>
</evidence>
<feature type="chain" id="PRO_5025044100" description="Subtilisin inhibitor domain-containing protein" evidence="7">
    <location>
        <begin position="26"/>
        <end position="144"/>
    </location>
</feature>
<protein>
    <recommendedName>
        <fullName evidence="8">Subtilisin inhibitor domain-containing protein</fullName>
    </recommendedName>
</protein>
<evidence type="ECO:0000256" key="2">
    <source>
        <dbReference type="ARBA" id="ARBA00010472"/>
    </source>
</evidence>
<dbReference type="PROSITE" id="PS00999">
    <property type="entry name" value="SSI"/>
    <property type="match status" value="1"/>
</dbReference>
<evidence type="ECO:0000313" key="10">
    <source>
        <dbReference type="Proteomes" id="UP000322927"/>
    </source>
</evidence>
<dbReference type="Gene3D" id="3.30.350.10">
    <property type="entry name" value="Subtilisin inhibitor-like"/>
    <property type="match status" value="1"/>
</dbReference>
<feature type="signal peptide" evidence="7">
    <location>
        <begin position="1"/>
        <end position="25"/>
    </location>
</feature>
<dbReference type="OrthoDB" id="3427327at2"/>
<dbReference type="RefSeq" id="WP_150217518.1">
    <property type="nucleotide sequence ID" value="NZ_CP029192.1"/>
</dbReference>
<organism evidence="9 10">
    <name type="scientific">Streptomyces venezuelae</name>
    <dbReference type="NCBI Taxonomy" id="54571"/>
    <lineage>
        <taxon>Bacteria</taxon>
        <taxon>Bacillati</taxon>
        <taxon>Actinomycetota</taxon>
        <taxon>Actinomycetes</taxon>
        <taxon>Kitasatosporales</taxon>
        <taxon>Streptomycetaceae</taxon>
        <taxon>Streptomyces</taxon>
    </lineage>
</organism>
<reference evidence="9 10" key="1">
    <citation type="submission" date="2018-05" db="EMBL/GenBank/DDBJ databases">
        <title>Streptomyces venezuelae.</title>
        <authorList>
            <person name="Kim W."/>
            <person name="Lee N."/>
            <person name="Cho B.-K."/>
        </authorList>
    </citation>
    <scope>NUCLEOTIDE SEQUENCE [LARGE SCALE GENOMIC DNA]</scope>
    <source>
        <strain evidence="9 10">ATCC 14584</strain>
    </source>
</reference>
<evidence type="ECO:0000256" key="5">
    <source>
        <dbReference type="ARBA" id="ARBA00022900"/>
    </source>
</evidence>
<dbReference type="EMBL" id="CP029192">
    <property type="protein sequence ID" value="QES35416.1"/>
    <property type="molecule type" value="Genomic_DNA"/>
</dbReference>
<evidence type="ECO:0000256" key="1">
    <source>
        <dbReference type="ARBA" id="ARBA00004613"/>
    </source>
</evidence>
<keyword evidence="7" id="KW-0732">Signal</keyword>
<comment type="subcellular location">
    <subcellularLocation>
        <location evidence="1">Secreted</location>
    </subcellularLocation>
</comment>
<dbReference type="InterPro" id="IPR023549">
    <property type="entry name" value="Subtilisin_inhibitor"/>
</dbReference>
<keyword evidence="4" id="KW-0646">Protease inhibitor</keyword>
<proteinExistence type="inferred from homology"/>
<dbReference type="Pfam" id="PF00720">
    <property type="entry name" value="SSI"/>
    <property type="match status" value="1"/>
</dbReference>
<dbReference type="GO" id="GO:0005576">
    <property type="term" value="C:extracellular region"/>
    <property type="evidence" value="ECO:0007669"/>
    <property type="project" value="UniProtKB-SubCell"/>
</dbReference>
<accession>A0A5P2BY69</accession>
<dbReference type="Proteomes" id="UP000322927">
    <property type="component" value="Chromosome"/>
</dbReference>
<feature type="domain" description="Subtilisin inhibitor" evidence="8">
    <location>
        <begin position="40"/>
        <end position="121"/>
    </location>
</feature>
<gene>
    <name evidence="9" type="ORF">DEJ48_20070</name>
</gene>
<dbReference type="SUPFAM" id="SSF55399">
    <property type="entry name" value="Subtilisin inhibitor"/>
    <property type="match status" value="1"/>
</dbReference>
<evidence type="ECO:0000256" key="6">
    <source>
        <dbReference type="ARBA" id="ARBA00023157"/>
    </source>
</evidence>